<sequence length="72" mass="8151">MNGVRIGRSAPGRQEAAEQHPRVPGSKRAVEAQFRGQRRNLQSVPILILPIKTPCTPHKKKEKKRKEKKNTS</sequence>
<gene>
    <name evidence="1" type="ORF">RHMOL_Rhmol05G0270600</name>
</gene>
<protein>
    <submittedName>
        <fullName evidence="1">Uncharacterized protein</fullName>
    </submittedName>
</protein>
<dbReference type="EMBL" id="CM046392">
    <property type="protein sequence ID" value="KAI8556651.1"/>
    <property type="molecule type" value="Genomic_DNA"/>
</dbReference>
<organism evidence="1 2">
    <name type="scientific">Rhododendron molle</name>
    <name type="common">Chinese azalea</name>
    <name type="synonym">Azalea mollis</name>
    <dbReference type="NCBI Taxonomy" id="49168"/>
    <lineage>
        <taxon>Eukaryota</taxon>
        <taxon>Viridiplantae</taxon>
        <taxon>Streptophyta</taxon>
        <taxon>Embryophyta</taxon>
        <taxon>Tracheophyta</taxon>
        <taxon>Spermatophyta</taxon>
        <taxon>Magnoliopsida</taxon>
        <taxon>eudicotyledons</taxon>
        <taxon>Gunneridae</taxon>
        <taxon>Pentapetalae</taxon>
        <taxon>asterids</taxon>
        <taxon>Ericales</taxon>
        <taxon>Ericaceae</taxon>
        <taxon>Ericoideae</taxon>
        <taxon>Rhodoreae</taxon>
        <taxon>Rhododendron</taxon>
    </lineage>
</organism>
<proteinExistence type="predicted"/>
<comment type="caution">
    <text evidence="1">The sequence shown here is derived from an EMBL/GenBank/DDBJ whole genome shotgun (WGS) entry which is preliminary data.</text>
</comment>
<name>A0ACC0NUJ5_RHOML</name>
<evidence type="ECO:0000313" key="1">
    <source>
        <dbReference type="EMBL" id="KAI8556651.1"/>
    </source>
</evidence>
<keyword evidence="2" id="KW-1185">Reference proteome</keyword>
<reference evidence="1" key="1">
    <citation type="submission" date="2022-02" db="EMBL/GenBank/DDBJ databases">
        <title>Plant Genome Project.</title>
        <authorList>
            <person name="Zhang R.-G."/>
        </authorList>
    </citation>
    <scope>NUCLEOTIDE SEQUENCE</scope>
    <source>
        <strain evidence="1">AT1</strain>
    </source>
</reference>
<evidence type="ECO:0000313" key="2">
    <source>
        <dbReference type="Proteomes" id="UP001062846"/>
    </source>
</evidence>
<accession>A0ACC0NUJ5</accession>
<dbReference type="Proteomes" id="UP001062846">
    <property type="component" value="Chromosome 5"/>
</dbReference>